<dbReference type="CTD" id="112942"/>
<evidence type="ECO:0000259" key="10">
    <source>
        <dbReference type="Pfam" id="PF11527"/>
    </source>
</evidence>
<sequence length="47" mass="5232">MAAEEEDDVEWVVDTIAGFLRGPAWSIPILEFMEHNCEGGEITRGLP</sequence>
<comment type="similarity">
    <text evidence="3">Belongs to the CFAP36 family.</text>
</comment>
<dbReference type="InterPro" id="IPR042541">
    <property type="entry name" value="BART_sf"/>
</dbReference>
<proteinExistence type="evidence at transcript level"/>
<dbReference type="PANTHER" id="PTHR21532:SF0">
    <property type="entry name" value="CILIA- AND FLAGELLA-ASSOCIATED PROTEIN 36"/>
    <property type="match status" value="1"/>
</dbReference>
<reference evidence="12" key="3">
    <citation type="submission" date="2025-05" db="UniProtKB">
        <authorList>
            <consortium name="Ensembl"/>
        </authorList>
    </citation>
    <scope>IDENTIFICATION</scope>
</reference>
<dbReference type="Pfam" id="PF11527">
    <property type="entry name" value="ARL2_Bind_BART"/>
    <property type="match status" value="1"/>
</dbReference>
<evidence type="ECO:0000256" key="1">
    <source>
        <dbReference type="ARBA" id="ARBA00004138"/>
    </source>
</evidence>
<evidence type="ECO:0000256" key="6">
    <source>
        <dbReference type="ARBA" id="ARBA00023054"/>
    </source>
</evidence>
<dbReference type="GO" id="GO:0097546">
    <property type="term" value="C:ciliary base"/>
    <property type="evidence" value="ECO:0007669"/>
    <property type="project" value="TreeGrafter"/>
</dbReference>
<evidence type="ECO:0000313" key="11">
    <source>
        <dbReference type="EMBL" id="ACH44573.1"/>
    </source>
</evidence>
<protein>
    <recommendedName>
        <fullName evidence="4">Cilia- and flagella-associated protein 36</fullName>
    </recommendedName>
    <alternativeName>
        <fullName evidence="9">Coiled-coil domain-containing protein 104</fullName>
    </alternativeName>
</protein>
<dbReference type="InterPro" id="IPR023379">
    <property type="entry name" value="BART_dom"/>
</dbReference>
<dbReference type="AlphaFoldDB" id="B5FZW2"/>
<organism evidence="11">
    <name type="scientific">Taeniopygia guttata</name>
    <name type="common">Zebra finch</name>
    <name type="synonym">Poephila guttata</name>
    <dbReference type="NCBI Taxonomy" id="59729"/>
    <lineage>
        <taxon>Eukaryota</taxon>
        <taxon>Metazoa</taxon>
        <taxon>Chordata</taxon>
        <taxon>Craniata</taxon>
        <taxon>Vertebrata</taxon>
        <taxon>Euteleostomi</taxon>
        <taxon>Archelosauria</taxon>
        <taxon>Archosauria</taxon>
        <taxon>Dinosauria</taxon>
        <taxon>Saurischia</taxon>
        <taxon>Theropoda</taxon>
        <taxon>Coelurosauria</taxon>
        <taxon>Aves</taxon>
        <taxon>Neognathae</taxon>
        <taxon>Neoaves</taxon>
        <taxon>Telluraves</taxon>
        <taxon>Australaves</taxon>
        <taxon>Passeriformes</taxon>
        <taxon>Passeroidea</taxon>
        <taxon>Estrildidae</taxon>
        <taxon>Estrildinae</taxon>
        <taxon>Taeniopygia</taxon>
    </lineage>
</organism>
<evidence type="ECO:0000256" key="2">
    <source>
        <dbReference type="ARBA" id="ARBA00004496"/>
    </source>
</evidence>
<dbReference type="GeneTree" id="ENSGT00390000012785"/>
<dbReference type="Gene3D" id="1.20.1520.10">
    <property type="entry name" value="ADP-ribosylation factor-like 2-binding protein, domain"/>
    <property type="match status" value="1"/>
</dbReference>
<dbReference type="Proteomes" id="UP000007754">
    <property type="component" value="Chromosome 3"/>
</dbReference>
<evidence type="ECO:0000256" key="7">
    <source>
        <dbReference type="ARBA" id="ARBA00023069"/>
    </source>
</evidence>
<reference evidence="12 13" key="2">
    <citation type="journal article" date="2010" name="Nature">
        <title>The genome of a songbird.</title>
        <authorList>
            <person name="Warren W.C."/>
            <person name="Clayton D.F."/>
            <person name="Ellegren H."/>
            <person name="Arnold A.P."/>
            <person name="Hillier L.W."/>
            <person name="Kunstner A."/>
            <person name="Searle S."/>
            <person name="White S."/>
            <person name="Vilella A.J."/>
            <person name="Fairley S."/>
            <person name="Heger A."/>
            <person name="Kong L."/>
            <person name="Ponting C.P."/>
            <person name="Jarvis E.D."/>
            <person name="Mello C.V."/>
            <person name="Minx P."/>
            <person name="Lovell P."/>
            <person name="Velho T.A."/>
            <person name="Ferris M."/>
            <person name="Balakrishnan C.N."/>
            <person name="Sinha S."/>
            <person name="Blatti C."/>
            <person name="London S.E."/>
            <person name="Li Y."/>
            <person name="Lin Y.C."/>
            <person name="George J."/>
            <person name="Sweedler J."/>
            <person name="Southey B."/>
            <person name="Gunaratne P."/>
            <person name="Watson M."/>
            <person name="Nam K."/>
            <person name="Backstrom N."/>
            <person name="Smeds L."/>
            <person name="Nabholz B."/>
            <person name="Itoh Y."/>
            <person name="Whitney O."/>
            <person name="Pfenning A.R."/>
            <person name="Howard J."/>
            <person name="Volker M."/>
            <person name="Skinner B.M."/>
            <person name="Griffin D.K."/>
            <person name="Ye L."/>
            <person name="McLaren W.M."/>
            <person name="Flicek P."/>
            <person name="Quesada V."/>
            <person name="Velasco G."/>
            <person name="Lopez-Otin C."/>
            <person name="Puente X.S."/>
            <person name="Olender T."/>
            <person name="Lancet D."/>
            <person name="Smit A.F."/>
            <person name="Hubley R."/>
            <person name="Konkel M.K."/>
            <person name="Walker J.A."/>
            <person name="Batzer M.A."/>
            <person name="Gu W."/>
            <person name="Pollock D.D."/>
            <person name="Chen L."/>
            <person name="Cheng Z."/>
            <person name="Eichler E.E."/>
            <person name="Stapley J."/>
            <person name="Slate J."/>
            <person name="Ekblom R."/>
            <person name="Birkhead T."/>
            <person name="Burke T."/>
            <person name="Burt D."/>
            <person name="Scharff C."/>
            <person name="Adam I."/>
            <person name="Richard H."/>
            <person name="Sultan M."/>
            <person name="Soldatov A."/>
            <person name="Lehrach H."/>
            <person name="Edwards S.V."/>
            <person name="Yang S.P."/>
            <person name="Li X."/>
            <person name="Graves T."/>
            <person name="Fulton L."/>
            <person name="Nelson J."/>
            <person name="Chinwalla A."/>
            <person name="Hou S."/>
            <person name="Mardis E.R."/>
            <person name="Wilson R.K."/>
        </authorList>
    </citation>
    <scope>NUCLEOTIDE SEQUENCE [LARGE SCALE GENOMIC DNA]</scope>
</reference>
<evidence type="ECO:0000256" key="3">
    <source>
        <dbReference type="ARBA" id="ARBA00007460"/>
    </source>
</evidence>
<evidence type="ECO:0000313" key="13">
    <source>
        <dbReference type="Proteomes" id="UP000007754"/>
    </source>
</evidence>
<accession>H0Z9E4</accession>
<dbReference type="Ensembl" id="ENSTGUT00000007268.2">
    <property type="protein sequence ID" value="ENSTGUP00000007197.2"/>
    <property type="gene ID" value="ENSTGUG00000006976.2"/>
</dbReference>
<reference evidence="11" key="1">
    <citation type="journal article" date="2006" name="Proc. Natl. Acad. Sci. U.S.A.">
        <title>A molecular neuroethological approach for identifying and characterizing a cascade of behaviorally regulated genes.</title>
        <authorList>
            <person name="Wada K."/>
            <person name="Howard J.T."/>
            <person name="McConnell P."/>
            <person name="Whitney O."/>
            <person name="Lints T."/>
            <person name="Rivas M.V."/>
            <person name="Horita H."/>
            <person name="Patterson M.A."/>
            <person name="White S.A."/>
            <person name="Scharff C."/>
            <person name="Haesler S."/>
            <person name="Zhao S."/>
            <person name="Sakaguchi H."/>
            <person name="Hagiwara M."/>
            <person name="Shiraki T."/>
            <person name="Hirozane-Kishikawa T."/>
            <person name="Skene P."/>
            <person name="Hayashizaki Y."/>
            <person name="Carninci P."/>
            <person name="Jarvis E.D."/>
        </authorList>
    </citation>
    <scope>NUCLEOTIDE SEQUENCE</scope>
    <source>
        <tissue evidence="11">Whole brain</tissue>
    </source>
</reference>
<evidence type="ECO:0000256" key="4">
    <source>
        <dbReference type="ARBA" id="ARBA00021815"/>
    </source>
</evidence>
<accession>B5FZW2</accession>
<dbReference type="InterPro" id="IPR038888">
    <property type="entry name" value="CFAP36"/>
</dbReference>
<dbReference type="STRING" id="59729.ENSTGUP00000028958"/>
<evidence type="ECO:0000256" key="5">
    <source>
        <dbReference type="ARBA" id="ARBA00022490"/>
    </source>
</evidence>
<keyword evidence="5" id="KW-0963">Cytoplasm</keyword>
<name>B5FZW2_TAEGU</name>
<dbReference type="GeneID" id="100190689"/>
<dbReference type="GO" id="GO:0005930">
    <property type="term" value="C:axoneme"/>
    <property type="evidence" value="ECO:0007669"/>
    <property type="project" value="TreeGrafter"/>
</dbReference>
<dbReference type="KEGG" id="tgu:100190689"/>
<dbReference type="PANTHER" id="PTHR21532">
    <property type="entry name" value="PHOSPHODIESTERASE HL"/>
    <property type="match status" value="1"/>
</dbReference>
<gene>
    <name evidence="12" type="primary">CFAP36</name>
</gene>
<keyword evidence="8" id="KW-0966">Cell projection</keyword>
<evidence type="ECO:0000256" key="8">
    <source>
        <dbReference type="ARBA" id="ARBA00023273"/>
    </source>
</evidence>
<dbReference type="HOGENOM" id="CLU_1345885_0_0_1"/>
<keyword evidence="6" id="KW-0175">Coiled coil</keyword>
<evidence type="ECO:0000256" key="9">
    <source>
        <dbReference type="ARBA" id="ARBA00031593"/>
    </source>
</evidence>
<feature type="domain" description="BART" evidence="10">
    <location>
        <begin position="10"/>
        <end position="38"/>
    </location>
</feature>
<keyword evidence="13" id="KW-1185">Reference proteome</keyword>
<dbReference type="OrthoDB" id="272687at2759"/>
<comment type="subcellular location">
    <subcellularLocation>
        <location evidence="1">Cell projection</location>
        <location evidence="1">Cilium</location>
    </subcellularLocation>
    <subcellularLocation>
        <location evidence="2">Cytoplasm</location>
    </subcellularLocation>
</comment>
<keyword evidence="7" id="KW-0969">Cilium</keyword>
<evidence type="ECO:0000313" key="12">
    <source>
        <dbReference type="Ensembl" id="ENSTGUP00000007197.2"/>
    </source>
</evidence>
<dbReference type="EMBL" id="DQ214731">
    <property type="protein sequence ID" value="ACH44573.1"/>
    <property type="molecule type" value="mRNA"/>
</dbReference>